<evidence type="ECO:0000313" key="11">
    <source>
        <dbReference type="Proteomes" id="UP000643279"/>
    </source>
</evidence>
<dbReference type="EMBL" id="BMFW01000008">
    <property type="protein sequence ID" value="GGH95566.1"/>
    <property type="molecule type" value="Genomic_DNA"/>
</dbReference>
<feature type="transmembrane region" description="Helical" evidence="9">
    <location>
        <begin position="200"/>
        <end position="218"/>
    </location>
</feature>
<dbReference type="InterPro" id="IPR049829">
    <property type="entry name" value="MptA/B-like"/>
</dbReference>
<reference evidence="11" key="1">
    <citation type="journal article" date="2019" name="Int. J. Syst. Evol. Microbiol.">
        <title>The Global Catalogue of Microorganisms (GCM) 10K type strain sequencing project: providing services to taxonomists for standard genome sequencing and annotation.</title>
        <authorList>
            <consortium name="The Broad Institute Genomics Platform"/>
            <consortium name="The Broad Institute Genome Sequencing Center for Infectious Disease"/>
            <person name="Wu L."/>
            <person name="Ma J."/>
        </authorList>
    </citation>
    <scope>NUCLEOTIDE SEQUENCE [LARGE SCALE GENOMIC DNA]</scope>
    <source>
        <strain evidence="11">CGMCC 1.12778</strain>
    </source>
</reference>
<evidence type="ECO:0000256" key="8">
    <source>
        <dbReference type="SAM" id="MobiDB-lite"/>
    </source>
</evidence>
<dbReference type="NCBIfam" id="NF038066">
    <property type="entry name" value="MptB"/>
    <property type="match status" value="1"/>
</dbReference>
<accession>A0ABQ2AQN7</accession>
<evidence type="ECO:0000256" key="9">
    <source>
        <dbReference type="SAM" id="Phobius"/>
    </source>
</evidence>
<proteinExistence type="inferred from homology"/>
<keyword evidence="4 9" id="KW-0812">Transmembrane</keyword>
<feature type="transmembrane region" description="Helical" evidence="9">
    <location>
        <begin position="73"/>
        <end position="90"/>
    </location>
</feature>
<comment type="similarity">
    <text evidence="7">Belongs to the MptA/B family.</text>
</comment>
<organism evidence="10 11">
    <name type="scientific">Arthrobacter liuii</name>
    <dbReference type="NCBI Taxonomy" id="1476996"/>
    <lineage>
        <taxon>Bacteria</taxon>
        <taxon>Bacillati</taxon>
        <taxon>Actinomycetota</taxon>
        <taxon>Actinomycetes</taxon>
        <taxon>Micrococcales</taxon>
        <taxon>Micrococcaceae</taxon>
        <taxon>Arthrobacter</taxon>
    </lineage>
</organism>
<evidence type="ECO:0000313" key="10">
    <source>
        <dbReference type="EMBL" id="GGH95566.1"/>
    </source>
</evidence>
<feature type="transmembrane region" description="Helical" evidence="9">
    <location>
        <begin position="310"/>
        <end position="329"/>
    </location>
</feature>
<feature type="transmembrane region" description="Helical" evidence="9">
    <location>
        <begin position="29"/>
        <end position="53"/>
    </location>
</feature>
<comment type="caution">
    <text evidence="10">The sequence shown here is derived from an EMBL/GenBank/DDBJ whole genome shotgun (WGS) entry which is preliminary data.</text>
</comment>
<feature type="region of interest" description="Disordered" evidence="8">
    <location>
        <begin position="1"/>
        <end position="23"/>
    </location>
</feature>
<evidence type="ECO:0000256" key="5">
    <source>
        <dbReference type="ARBA" id="ARBA00022989"/>
    </source>
</evidence>
<keyword evidence="11" id="KW-1185">Reference proteome</keyword>
<feature type="transmembrane region" description="Helical" evidence="9">
    <location>
        <begin position="111"/>
        <end position="129"/>
    </location>
</feature>
<feature type="transmembrane region" description="Helical" evidence="9">
    <location>
        <begin position="230"/>
        <end position="250"/>
    </location>
</feature>
<comment type="subcellular location">
    <subcellularLocation>
        <location evidence="1">Membrane</location>
        <topology evidence="1">Multi-pass membrane protein</topology>
    </subcellularLocation>
</comment>
<evidence type="ECO:0000256" key="7">
    <source>
        <dbReference type="ARBA" id="ARBA00043987"/>
    </source>
</evidence>
<feature type="transmembrane region" description="Helical" evidence="9">
    <location>
        <begin position="378"/>
        <end position="396"/>
    </location>
</feature>
<keyword evidence="5 9" id="KW-1133">Transmembrane helix</keyword>
<feature type="transmembrane region" description="Helical" evidence="9">
    <location>
        <begin position="408"/>
        <end position="430"/>
    </location>
</feature>
<keyword evidence="3" id="KW-0808">Transferase</keyword>
<dbReference type="RefSeq" id="WP_188571587.1">
    <property type="nucleotide sequence ID" value="NZ_BMFW01000008.1"/>
</dbReference>
<feature type="transmembrane region" description="Helical" evidence="9">
    <location>
        <begin position="471"/>
        <end position="492"/>
    </location>
</feature>
<gene>
    <name evidence="10" type="ORF">GCM10007170_21390</name>
</gene>
<evidence type="ECO:0000256" key="3">
    <source>
        <dbReference type="ARBA" id="ARBA00022679"/>
    </source>
</evidence>
<feature type="transmembrane region" description="Helical" evidence="9">
    <location>
        <begin position="270"/>
        <end position="298"/>
    </location>
</feature>
<evidence type="ECO:0000256" key="1">
    <source>
        <dbReference type="ARBA" id="ARBA00004141"/>
    </source>
</evidence>
<evidence type="ECO:0000256" key="4">
    <source>
        <dbReference type="ARBA" id="ARBA00022692"/>
    </source>
</evidence>
<protein>
    <submittedName>
        <fullName evidence="10">Membrane protein</fullName>
    </submittedName>
</protein>
<keyword evidence="2" id="KW-0328">Glycosyltransferase</keyword>
<keyword evidence="6 9" id="KW-0472">Membrane</keyword>
<sequence>MTAGGSHLRTSESQPGAPADASAPAKGRAYLATIEGFIGALMMFVGSIGTGWIANGSPMIRQPVVIALRTEGWGVAVSTVLLTAGAMLLMRSWLRLGQRLGDWGQSSLRSVVVAISAWSLPLMFCVPVFSRDVYAYTGQGRLVQEGQNPYEVGISTLNNWFALGADPAWAENRTPYGPYFLWLARAVVGLTGAQPDASVLLFRLLAGVGVLLCVIYVPKLAELHGINGARALWISVANPLFLISFIASAHNDALMVGLAVAGVYLAATRHYLLGILLVTASIGIKPITVLLLPFIGIMWAGPGASWPRKFLMWAATAGISFGVLVLSGIPYNLGVGWTWAIMDPTPGYTGYSPSGFLGQQVEMLANALGLPGGTLATWLRTAMKWAAMALVLLLMFRGDYSRAVRRMALAFTAVVMLSPIIQPWYILWFLPFLAVTGIRDDWQIRSLYVGVTFFVVFGAQDQLSVWSFVELPVNASSLAFFTALAFTFYLLVLDVHTRRLLIEGKPQDLARHALQWAVERRAARRADAARHADSATVEGRETT</sequence>
<evidence type="ECO:0000256" key="6">
    <source>
        <dbReference type="ARBA" id="ARBA00023136"/>
    </source>
</evidence>
<dbReference type="Proteomes" id="UP000643279">
    <property type="component" value="Unassembled WGS sequence"/>
</dbReference>
<evidence type="ECO:0000256" key="2">
    <source>
        <dbReference type="ARBA" id="ARBA00022676"/>
    </source>
</evidence>
<dbReference type="Pfam" id="PF26314">
    <property type="entry name" value="MptA_B_family"/>
    <property type="match status" value="1"/>
</dbReference>
<name>A0ABQ2AQN7_9MICC</name>